<reference evidence="1 2" key="1">
    <citation type="submission" date="2023-07" db="EMBL/GenBank/DDBJ databases">
        <title>Sorghum-associated microbial communities from plants grown in Nebraska, USA.</title>
        <authorList>
            <person name="Schachtman D."/>
        </authorList>
    </citation>
    <scope>NUCLEOTIDE SEQUENCE [LARGE SCALE GENOMIC DNA]</scope>
    <source>
        <strain evidence="1 2">BE57</strain>
    </source>
</reference>
<dbReference type="SUPFAM" id="SSF56935">
    <property type="entry name" value="Porins"/>
    <property type="match status" value="1"/>
</dbReference>
<keyword evidence="2" id="KW-1185">Reference proteome</keyword>
<evidence type="ECO:0008006" key="3">
    <source>
        <dbReference type="Google" id="ProtNLM"/>
    </source>
</evidence>
<dbReference type="Proteomes" id="UP001264980">
    <property type="component" value="Unassembled WGS sequence"/>
</dbReference>
<comment type="caution">
    <text evidence="1">The sequence shown here is derived from an EMBL/GenBank/DDBJ whole genome shotgun (WGS) entry which is preliminary data.</text>
</comment>
<dbReference type="EMBL" id="JAVDTI010000007">
    <property type="protein sequence ID" value="MDR6808467.1"/>
    <property type="molecule type" value="Genomic_DNA"/>
</dbReference>
<evidence type="ECO:0000313" key="2">
    <source>
        <dbReference type="Proteomes" id="UP001264980"/>
    </source>
</evidence>
<accession>A0ABU1R4Y8</accession>
<sequence>MKASFTCFGIALMQCFYCLVGVAQSTDGKSRLVQLSGGLNAYAGLYRSGGIAGRNQPNPFGLSGAITVSLPGGITLPFSAVLGNQGTSFRQPFNQFGLSPSYKWATVHAGYRNVTFSPFTLAGHTFLGGGVELNPGLLRIGAVYGRFNKAISSSIADPNIIPSFKRTGYAFKVGYGKSNNYVDLLVLRARDDTNSISGMVSTPEQSIVPAENLVVGLSSRLLLVKHISVEVDAAVSSYTRDMRSSEVAAEGSNFLAKFLGKMITPRLSTQLTQATQAALGYQSKWGSVKLQYKRIDPNFQTMGAYYFQSDIQSYTVAPTLNLLKGKARIAGSYGIQYDNLAKNKNVRTGRTIGSLMVSLNPQPEFGVDISLSNYGLNQKAGIRPLIDTLRIAQNNLSATVNLRYSILGQEMSHVFNATGTHQQLSDLNENTASSTENNNENINIGYFLTHNQSGFGANLMLSYTQSGLPSIDSSMTGNVKFYGPTLGTNYSFFKKKLSTSANFSYLVNQQFGITGKVMTASANAGYQIGKRQSISLSLNYLNSNTGQVSEKFDEVRGSFGYGITF</sequence>
<dbReference type="RefSeq" id="WP_309990330.1">
    <property type="nucleotide sequence ID" value="NZ_JAVDTI010000007.1"/>
</dbReference>
<gene>
    <name evidence="1" type="ORF">J2W84_005531</name>
</gene>
<evidence type="ECO:0000313" key="1">
    <source>
        <dbReference type="EMBL" id="MDR6808467.1"/>
    </source>
</evidence>
<organism evidence="1 2">
    <name type="scientific">Dyadobacter fermentans</name>
    <dbReference type="NCBI Taxonomy" id="94254"/>
    <lineage>
        <taxon>Bacteria</taxon>
        <taxon>Pseudomonadati</taxon>
        <taxon>Bacteroidota</taxon>
        <taxon>Cytophagia</taxon>
        <taxon>Cytophagales</taxon>
        <taxon>Spirosomataceae</taxon>
        <taxon>Dyadobacter</taxon>
    </lineage>
</organism>
<proteinExistence type="predicted"/>
<name>A0ABU1R4Y8_9BACT</name>
<protein>
    <recommendedName>
        <fullName evidence="3">Outer membrane protein beta-barrel domain-containing protein</fullName>
    </recommendedName>
</protein>